<organism evidence="1 2">
    <name type="scientific">Linum tenue</name>
    <dbReference type="NCBI Taxonomy" id="586396"/>
    <lineage>
        <taxon>Eukaryota</taxon>
        <taxon>Viridiplantae</taxon>
        <taxon>Streptophyta</taxon>
        <taxon>Embryophyta</taxon>
        <taxon>Tracheophyta</taxon>
        <taxon>Spermatophyta</taxon>
        <taxon>Magnoliopsida</taxon>
        <taxon>eudicotyledons</taxon>
        <taxon>Gunneridae</taxon>
        <taxon>Pentapetalae</taxon>
        <taxon>rosids</taxon>
        <taxon>fabids</taxon>
        <taxon>Malpighiales</taxon>
        <taxon>Linaceae</taxon>
        <taxon>Linum</taxon>
    </lineage>
</organism>
<proteinExistence type="predicted"/>
<evidence type="ECO:0000313" key="1">
    <source>
        <dbReference type="EMBL" id="CAI0555611.1"/>
    </source>
</evidence>
<dbReference type="AlphaFoldDB" id="A0AAV0REC5"/>
<comment type="caution">
    <text evidence="1">The sequence shown here is derived from an EMBL/GenBank/DDBJ whole genome shotgun (WGS) entry which is preliminary data.</text>
</comment>
<reference evidence="1" key="1">
    <citation type="submission" date="2022-08" db="EMBL/GenBank/DDBJ databases">
        <authorList>
            <person name="Gutierrez-Valencia J."/>
        </authorList>
    </citation>
    <scope>NUCLEOTIDE SEQUENCE</scope>
</reference>
<protein>
    <submittedName>
        <fullName evidence="1">Uncharacterized protein</fullName>
    </submittedName>
</protein>
<dbReference type="Proteomes" id="UP001154282">
    <property type="component" value="Unassembled WGS sequence"/>
</dbReference>
<dbReference type="EMBL" id="CAMGYJ010000010">
    <property type="protein sequence ID" value="CAI0555611.1"/>
    <property type="molecule type" value="Genomic_DNA"/>
</dbReference>
<keyword evidence="2" id="KW-1185">Reference proteome</keyword>
<accession>A0AAV0REC5</accession>
<gene>
    <name evidence="1" type="ORF">LITE_LOCUS47667</name>
</gene>
<sequence>MQTDDLDSEWPSNRSTGPIPNLVVTAGNVLEVYVVRVQHGGSRESRNSGESKRGGLVDGLSGASLELVCLPLQMAFKDAKISVLEFHDAIHGLRTRSRMVPSEMRLRVFRGRAVGSGLIGDDDAPGSGSAISARVKSSEIFNLRDLDMKHIKGFVFISGSVSTASPGLKEEVGDIDDIHTAKRLKRVLCDALQDVVSSSDHGKNGTLSVLRQLRVVQVYERGARILDGSFVTPDLSVSAANSESGPGAETCTVFIRLRVPCL</sequence>
<name>A0AAV0REC5_9ROSI</name>
<evidence type="ECO:0000313" key="2">
    <source>
        <dbReference type="Proteomes" id="UP001154282"/>
    </source>
</evidence>